<protein>
    <submittedName>
        <fullName evidence="3">Uncharacterized protein</fullName>
    </submittedName>
</protein>
<reference evidence="3 4" key="1">
    <citation type="submission" date="2018-11" db="EMBL/GenBank/DDBJ databases">
        <title>Genome sequence of Apiotrichum porosum DSM 27194.</title>
        <authorList>
            <person name="Aliyu H."/>
            <person name="Gorte O."/>
            <person name="Ochsenreither K."/>
        </authorList>
    </citation>
    <scope>NUCLEOTIDE SEQUENCE [LARGE SCALE GENOMIC DNA]</scope>
    <source>
        <strain evidence="3 4">DSM 27194</strain>
    </source>
</reference>
<comment type="caution">
    <text evidence="3">The sequence shown here is derived from an EMBL/GenBank/DDBJ whole genome shotgun (WGS) entry which is preliminary data.</text>
</comment>
<evidence type="ECO:0000256" key="2">
    <source>
        <dbReference type="SAM" id="MobiDB-lite"/>
    </source>
</evidence>
<accession>A0A427XLB5</accession>
<name>A0A427XLB5_9TREE</name>
<feature type="region of interest" description="Disordered" evidence="2">
    <location>
        <begin position="73"/>
        <end position="101"/>
    </location>
</feature>
<evidence type="ECO:0000313" key="3">
    <source>
        <dbReference type="EMBL" id="RSH79665.1"/>
    </source>
</evidence>
<keyword evidence="1" id="KW-0175">Coiled coil</keyword>
<feature type="region of interest" description="Disordered" evidence="2">
    <location>
        <begin position="228"/>
        <end position="249"/>
    </location>
</feature>
<feature type="compositionally biased region" description="Low complexity" evidence="2">
    <location>
        <begin position="73"/>
        <end position="94"/>
    </location>
</feature>
<evidence type="ECO:0000256" key="1">
    <source>
        <dbReference type="SAM" id="Coils"/>
    </source>
</evidence>
<sequence>MPVPCAPCVQTDSVCDHQQPCASCVNGGQECTPLQLPNHPFPRGVDAIAQELGDSDDASRCAARLMEEWAKVSSSASAATPESSTESAATSASTGNTLQGPMGLLTREQVAAGRHTAVTAIQDLQRRHKAHDTELGAFNKVIDFVLAEQHKTRMQLSDAMSRSAKMECELEEMKATIDKLQKQSAADRLEIGELQKQRETDRLAIAEFQDKASDIDDIVAWREHLRSMSPLPPLPSLPSMSSMSSTSSM</sequence>
<organism evidence="3 4">
    <name type="scientific">Apiotrichum porosum</name>
    <dbReference type="NCBI Taxonomy" id="105984"/>
    <lineage>
        <taxon>Eukaryota</taxon>
        <taxon>Fungi</taxon>
        <taxon>Dikarya</taxon>
        <taxon>Basidiomycota</taxon>
        <taxon>Agaricomycotina</taxon>
        <taxon>Tremellomycetes</taxon>
        <taxon>Trichosporonales</taxon>
        <taxon>Trichosporonaceae</taxon>
        <taxon>Apiotrichum</taxon>
    </lineage>
</organism>
<gene>
    <name evidence="3" type="ORF">EHS24_009317</name>
</gene>
<dbReference type="GeneID" id="39593860"/>
<dbReference type="EMBL" id="RSCE01000009">
    <property type="protein sequence ID" value="RSH79665.1"/>
    <property type="molecule type" value="Genomic_DNA"/>
</dbReference>
<proteinExistence type="predicted"/>
<feature type="coiled-coil region" evidence="1">
    <location>
        <begin position="156"/>
        <end position="197"/>
    </location>
</feature>
<evidence type="ECO:0000313" key="4">
    <source>
        <dbReference type="Proteomes" id="UP000279236"/>
    </source>
</evidence>
<keyword evidence="4" id="KW-1185">Reference proteome</keyword>
<dbReference type="Proteomes" id="UP000279236">
    <property type="component" value="Unassembled WGS sequence"/>
</dbReference>
<dbReference type="AlphaFoldDB" id="A0A427XLB5"/>
<feature type="compositionally biased region" description="Low complexity" evidence="2">
    <location>
        <begin position="237"/>
        <end position="249"/>
    </location>
</feature>
<dbReference type="RefSeq" id="XP_028474774.1">
    <property type="nucleotide sequence ID" value="XM_028624606.1"/>
</dbReference>